<feature type="compositionally biased region" description="Low complexity" evidence="1">
    <location>
        <begin position="28"/>
        <end position="47"/>
    </location>
</feature>
<evidence type="ECO:0000313" key="3">
    <source>
        <dbReference type="EMBL" id="EIE97871.1"/>
    </source>
</evidence>
<dbReference type="PROSITE" id="PS51257">
    <property type="entry name" value="PROKAR_LIPOPROTEIN"/>
    <property type="match status" value="1"/>
</dbReference>
<dbReference type="EMBL" id="CM001484">
    <property type="protein sequence ID" value="EIE97871.1"/>
    <property type="molecule type" value="Genomic_DNA"/>
</dbReference>
<feature type="region of interest" description="Disordered" evidence="1">
    <location>
        <begin position="24"/>
        <end position="51"/>
    </location>
</feature>
<reference evidence="4" key="2">
    <citation type="submission" date="2012-01" db="EMBL/GenBank/DDBJ databases">
        <title>Noncontiguous Finished sequence of chromosome of Saccharomonospora glauca K62.</title>
        <authorList>
            <consortium name="US DOE Joint Genome Institute"/>
            <person name="Lucas S."/>
            <person name="Han J."/>
            <person name="Lapidus A."/>
            <person name="Cheng J.-F."/>
            <person name="Goodwin L."/>
            <person name="Pitluck S."/>
            <person name="Peters L."/>
            <person name="Mikhailova N."/>
            <person name="Held B."/>
            <person name="Detter J.C."/>
            <person name="Han C."/>
            <person name="Tapia R."/>
            <person name="Land M."/>
            <person name="Hauser L."/>
            <person name="Kyrpides N."/>
            <person name="Ivanova N."/>
            <person name="Pagani I."/>
            <person name="Brambilla E.-M."/>
            <person name="Klenk H.-P."/>
            <person name="Woyke T."/>
        </authorList>
    </citation>
    <scope>NUCLEOTIDE SEQUENCE [LARGE SCALE GENOMIC DNA]</scope>
    <source>
        <strain evidence="4">K62</strain>
    </source>
</reference>
<dbReference type="InterPro" id="IPR024520">
    <property type="entry name" value="DUF3558"/>
</dbReference>
<gene>
    <name evidence="3" type="ORF">SacglDRAFT_00934</name>
</gene>
<dbReference type="STRING" id="928724.SacglDRAFT_00934"/>
<feature type="signal peptide" evidence="2">
    <location>
        <begin position="1"/>
        <end position="20"/>
    </location>
</feature>
<dbReference type="eggNOG" id="ENOG5032BPZ">
    <property type="taxonomic scope" value="Bacteria"/>
</dbReference>
<dbReference type="HOGENOM" id="CLU_121935_0_0_11"/>
<reference evidence="3 4" key="1">
    <citation type="submission" date="2011-09" db="EMBL/GenBank/DDBJ databases">
        <authorList>
            <consortium name="US DOE Joint Genome Institute (JGI-PGF)"/>
            <person name="Lucas S."/>
            <person name="Han J."/>
            <person name="Lapidus A."/>
            <person name="Cheng J.-F."/>
            <person name="Goodwin L."/>
            <person name="Pitluck S."/>
            <person name="Peters L."/>
            <person name="Land M.L."/>
            <person name="Hauser L."/>
            <person name="Brambilla E."/>
            <person name="Klenk H.-P."/>
            <person name="Woyke T.J."/>
        </authorList>
    </citation>
    <scope>NUCLEOTIDE SEQUENCE [LARGE SCALE GENOMIC DNA]</scope>
    <source>
        <strain evidence="3 4">K62</strain>
    </source>
</reference>
<name>I1CYU7_9PSEU</name>
<accession>I1CYU7</accession>
<protein>
    <recommendedName>
        <fullName evidence="5">DUF3558 domain-containing protein</fullName>
    </recommendedName>
</protein>
<dbReference type="RefSeq" id="WP_005462125.1">
    <property type="nucleotide sequence ID" value="NZ_CM001484.1"/>
</dbReference>
<evidence type="ECO:0000313" key="4">
    <source>
        <dbReference type="Proteomes" id="UP000005087"/>
    </source>
</evidence>
<dbReference type="OrthoDB" id="3556542at2"/>
<dbReference type="Pfam" id="PF12079">
    <property type="entry name" value="DUF3558"/>
    <property type="match status" value="1"/>
</dbReference>
<dbReference type="Proteomes" id="UP000005087">
    <property type="component" value="Chromosome"/>
</dbReference>
<feature type="chain" id="PRO_5003638417" description="DUF3558 domain-containing protein" evidence="2">
    <location>
        <begin position="21"/>
        <end position="187"/>
    </location>
</feature>
<evidence type="ECO:0000256" key="1">
    <source>
        <dbReference type="SAM" id="MobiDB-lite"/>
    </source>
</evidence>
<evidence type="ECO:0008006" key="5">
    <source>
        <dbReference type="Google" id="ProtNLM"/>
    </source>
</evidence>
<keyword evidence="4" id="KW-1185">Reference proteome</keyword>
<organism evidence="3 4">
    <name type="scientific">Saccharomonospora glauca K62</name>
    <dbReference type="NCBI Taxonomy" id="928724"/>
    <lineage>
        <taxon>Bacteria</taxon>
        <taxon>Bacillati</taxon>
        <taxon>Actinomycetota</taxon>
        <taxon>Actinomycetes</taxon>
        <taxon>Pseudonocardiales</taxon>
        <taxon>Pseudonocardiaceae</taxon>
        <taxon>Saccharomonospora</taxon>
    </lineage>
</organism>
<dbReference type="AlphaFoldDB" id="I1CYU7"/>
<sequence>MTRFALLPALALLVLTTACGDGTEGIAQSDPSTEPTPQSQSPSTAPTKSGLSATLEPCELLIPDADMARYGSFHEGRYREAAGARLCSWQRQDDATAKSGLVISVGVRDSQSVDTLTDVGGGINSGEVNGRSAAEAPDPRYGSCTLAVAVDDHSRVDIGITAMDDVNAACDVAREVAYLVEPRLPTA</sequence>
<keyword evidence="2" id="KW-0732">Signal</keyword>
<proteinExistence type="predicted"/>
<evidence type="ECO:0000256" key="2">
    <source>
        <dbReference type="SAM" id="SignalP"/>
    </source>
</evidence>